<keyword evidence="2" id="KW-0812">Transmembrane</keyword>
<feature type="region of interest" description="Disordered" evidence="1">
    <location>
        <begin position="257"/>
        <end position="277"/>
    </location>
</feature>
<feature type="transmembrane region" description="Helical" evidence="2">
    <location>
        <begin position="20"/>
        <end position="41"/>
    </location>
</feature>
<keyword evidence="2" id="KW-1133">Transmembrane helix</keyword>
<dbReference type="Proteomes" id="UP000294063">
    <property type="component" value="Unassembled WGS sequence"/>
</dbReference>
<comment type="caution">
    <text evidence="3">The sequence shown here is derived from an EMBL/GenBank/DDBJ whole genome shotgun (WGS) entry which is preliminary data.</text>
</comment>
<dbReference type="EMBL" id="SEZK01000072">
    <property type="protein sequence ID" value="RYU47093.1"/>
    <property type="molecule type" value="Genomic_DNA"/>
</dbReference>
<evidence type="ECO:0000313" key="4">
    <source>
        <dbReference type="Proteomes" id="UP000294063"/>
    </source>
</evidence>
<gene>
    <name evidence="3" type="ORF">ERW57_18790</name>
</gene>
<feature type="transmembrane region" description="Helical" evidence="2">
    <location>
        <begin position="134"/>
        <end position="166"/>
    </location>
</feature>
<evidence type="ECO:0000313" key="3">
    <source>
        <dbReference type="EMBL" id="RYU47093.1"/>
    </source>
</evidence>
<feature type="transmembrane region" description="Helical" evidence="2">
    <location>
        <begin position="80"/>
        <end position="102"/>
    </location>
</feature>
<name>A0A4Q5KNJ1_9GAMM</name>
<dbReference type="RefSeq" id="WP_130049434.1">
    <property type="nucleotide sequence ID" value="NZ_SEZK01000072.1"/>
</dbReference>
<protein>
    <submittedName>
        <fullName evidence="3">Uncharacterized protein</fullName>
    </submittedName>
</protein>
<accession>A0A4Q5KNJ1</accession>
<sequence>MENTTKVSDTKSTKLDKFKYIIFILSFYVYLSGALYFYSYMNSMGFKGASLESIFLPLTFSQEFFSHLSLKLLIEDAFNLMLLPLTNSLIATLLMLLLACIIKLNHLNKIDFNLSFIENNKLDKSTIKKKPFKFAFITFPVFYFGQGLSYIMFIFLTVFIVVPLYIPHVYGKIAAQEFITKDNGIICKKIDINDNNNYKIGDIILSCDRVIIDDLKKPLLGKIIHSDSNFLYMVTNNLLLRIKDKQIVSCIKKQRYDEKSTLPEDEEYKTCDFSEKE</sequence>
<evidence type="ECO:0000256" key="1">
    <source>
        <dbReference type="SAM" id="MobiDB-lite"/>
    </source>
</evidence>
<organism evidence="3 4">
    <name type="scientific">Aliivibrio finisterrensis</name>
    <dbReference type="NCBI Taxonomy" id="511998"/>
    <lineage>
        <taxon>Bacteria</taxon>
        <taxon>Pseudomonadati</taxon>
        <taxon>Pseudomonadota</taxon>
        <taxon>Gammaproteobacteria</taxon>
        <taxon>Vibrionales</taxon>
        <taxon>Vibrionaceae</taxon>
        <taxon>Aliivibrio</taxon>
    </lineage>
</organism>
<reference evidence="3 4" key="1">
    <citation type="submission" date="2019-02" db="EMBL/GenBank/DDBJ databases">
        <title>Genome sequences of Aliivibrio finisterrensis strains from farmed Atlantic salmon.</title>
        <authorList>
            <person name="Bowman J.P."/>
        </authorList>
    </citation>
    <scope>NUCLEOTIDE SEQUENCE [LARGE SCALE GENOMIC DNA]</scope>
    <source>
        <strain evidence="3 4">A46</strain>
    </source>
</reference>
<proteinExistence type="predicted"/>
<dbReference type="AlphaFoldDB" id="A0A4Q5KNJ1"/>
<evidence type="ECO:0000256" key="2">
    <source>
        <dbReference type="SAM" id="Phobius"/>
    </source>
</evidence>
<keyword evidence="2" id="KW-0472">Membrane</keyword>